<evidence type="ECO:0000313" key="2">
    <source>
        <dbReference type="EMBL" id="MBA3927415.1"/>
    </source>
</evidence>
<reference evidence="2 3" key="2">
    <citation type="submission" date="2020-08" db="EMBL/GenBank/DDBJ databases">
        <title>Listeria ohnekaius sp. nov. and Listeria portnoyii sp. nov. isolated from non-agricultural and natural environments.</title>
        <authorList>
            <person name="Weller D."/>
            <person name="Belias A.M."/>
            <person name="Liao J."/>
            <person name="Guo S."/>
            <person name="Orsi R.H."/>
            <person name="Wiedmann M."/>
        </authorList>
    </citation>
    <scope>NUCLEOTIDE SEQUENCE [LARGE SCALE GENOMIC DNA]</scope>
    <source>
        <strain evidence="2 3">FSL W9-0585</strain>
    </source>
</reference>
<sequence>MNRIKGFGSLSIQEIEALEQKVNANFPEDYKQFLMNKNGGVPEENYLSMIIPSNGEEIVLGALLGINENDNFDLESWHKEYGDELMESSLIIGTEYGSGLFVLICEGDQEGVYFWDNGQEIEGSSDEENVYKLTTSFATFISELKLEK</sequence>
<dbReference type="InterPro" id="IPR018958">
    <property type="entry name" value="Knr4/Smi1-like_dom"/>
</dbReference>
<name>A0A7W1T8L7_9LIST</name>
<organism evidence="2 3">
    <name type="scientific">Listeria rustica</name>
    <dbReference type="NCBI Taxonomy" id="2713503"/>
    <lineage>
        <taxon>Bacteria</taxon>
        <taxon>Bacillati</taxon>
        <taxon>Bacillota</taxon>
        <taxon>Bacilli</taxon>
        <taxon>Bacillales</taxon>
        <taxon>Listeriaceae</taxon>
        <taxon>Listeria</taxon>
    </lineage>
</organism>
<feature type="domain" description="Knr4/Smi1-like" evidence="1">
    <location>
        <begin position="9"/>
        <end position="143"/>
    </location>
</feature>
<dbReference type="SMART" id="SM00860">
    <property type="entry name" value="SMI1_KNR4"/>
    <property type="match status" value="1"/>
</dbReference>
<dbReference type="InterPro" id="IPR037883">
    <property type="entry name" value="Knr4/Smi1-like_sf"/>
</dbReference>
<proteinExistence type="predicted"/>
<accession>A0A7W1T8L7</accession>
<dbReference type="EMBL" id="JABJVM010000018">
    <property type="protein sequence ID" value="MBA3927415.1"/>
    <property type="molecule type" value="Genomic_DNA"/>
</dbReference>
<dbReference type="Proteomes" id="UP000548787">
    <property type="component" value="Unassembled WGS sequence"/>
</dbReference>
<dbReference type="SUPFAM" id="SSF160631">
    <property type="entry name" value="SMI1/KNR4-like"/>
    <property type="match status" value="1"/>
</dbReference>
<dbReference type="RefSeq" id="WP_181677502.1">
    <property type="nucleotide sequence ID" value="NZ_JABJVM010000018.1"/>
</dbReference>
<protein>
    <submittedName>
        <fullName evidence="2">SMI1/KNR4 family protein</fullName>
    </submittedName>
</protein>
<dbReference type="Gene3D" id="3.40.1580.10">
    <property type="entry name" value="SMI1/KNR4-like"/>
    <property type="match status" value="1"/>
</dbReference>
<dbReference type="Pfam" id="PF09346">
    <property type="entry name" value="SMI1_KNR4"/>
    <property type="match status" value="1"/>
</dbReference>
<comment type="caution">
    <text evidence="2">The sequence shown here is derived from an EMBL/GenBank/DDBJ whole genome shotgun (WGS) entry which is preliminary data.</text>
</comment>
<keyword evidence="3" id="KW-1185">Reference proteome</keyword>
<gene>
    <name evidence="2" type="ORF">HPK16_13775</name>
</gene>
<reference evidence="2 3" key="1">
    <citation type="submission" date="2020-05" db="EMBL/GenBank/DDBJ databases">
        <authorList>
            <person name="Carlin C.R."/>
        </authorList>
    </citation>
    <scope>NUCLEOTIDE SEQUENCE [LARGE SCALE GENOMIC DNA]</scope>
    <source>
        <strain evidence="2 3">FSL W9-0585</strain>
    </source>
</reference>
<evidence type="ECO:0000313" key="3">
    <source>
        <dbReference type="Proteomes" id="UP000548787"/>
    </source>
</evidence>
<evidence type="ECO:0000259" key="1">
    <source>
        <dbReference type="SMART" id="SM00860"/>
    </source>
</evidence>
<dbReference type="AlphaFoldDB" id="A0A7W1T8L7"/>